<proteinExistence type="predicted"/>
<keyword evidence="3" id="KW-1185">Reference proteome</keyword>
<protein>
    <submittedName>
        <fullName evidence="2">Uncharacterized protein</fullName>
    </submittedName>
</protein>
<evidence type="ECO:0000313" key="3">
    <source>
        <dbReference type="Proteomes" id="UP001479290"/>
    </source>
</evidence>
<evidence type="ECO:0000313" key="2">
    <source>
        <dbReference type="EMBL" id="KAK9960391.1"/>
    </source>
</evidence>
<dbReference type="AlphaFoldDB" id="A0AAW1ZFV9"/>
<dbReference type="EMBL" id="JAWDJR010000016">
    <property type="protein sequence ID" value="KAK9960391.1"/>
    <property type="molecule type" value="Genomic_DNA"/>
</dbReference>
<gene>
    <name evidence="2" type="ORF">ABG768_008251</name>
</gene>
<evidence type="ECO:0000256" key="1">
    <source>
        <dbReference type="SAM" id="MobiDB-lite"/>
    </source>
</evidence>
<name>A0AAW1ZFV9_CULAL</name>
<dbReference type="Proteomes" id="UP001479290">
    <property type="component" value="Unassembled WGS sequence"/>
</dbReference>
<feature type="region of interest" description="Disordered" evidence="1">
    <location>
        <begin position="46"/>
        <end position="71"/>
    </location>
</feature>
<accession>A0AAW1ZFV9</accession>
<organism evidence="2 3">
    <name type="scientific">Culter alburnus</name>
    <name type="common">Topmouth culter</name>
    <dbReference type="NCBI Taxonomy" id="194366"/>
    <lineage>
        <taxon>Eukaryota</taxon>
        <taxon>Metazoa</taxon>
        <taxon>Chordata</taxon>
        <taxon>Craniata</taxon>
        <taxon>Vertebrata</taxon>
        <taxon>Euteleostomi</taxon>
        <taxon>Actinopterygii</taxon>
        <taxon>Neopterygii</taxon>
        <taxon>Teleostei</taxon>
        <taxon>Ostariophysi</taxon>
        <taxon>Cypriniformes</taxon>
        <taxon>Xenocyprididae</taxon>
        <taxon>Xenocypridinae</taxon>
        <taxon>Culter</taxon>
    </lineage>
</organism>
<feature type="region of interest" description="Disordered" evidence="1">
    <location>
        <begin position="84"/>
        <end position="104"/>
    </location>
</feature>
<sequence length="173" mass="19304">LPDDHDRCVYCLGHAQAEPATEEPNCPHCNAMSVRTLRRRIALILSEASTSGPPSFPTDAPPEPQRKRQRPHVSVIGMVGSEQMPVQCSPCSPDHSSPVDYPEPRFRPPSSAGDFVSFWAPRRLAASELVEWSEKSSHMDKFDSHISETHEPGQIDQELLRVISKVVEELNLE</sequence>
<feature type="compositionally biased region" description="Pro residues" evidence="1">
    <location>
        <begin position="54"/>
        <end position="63"/>
    </location>
</feature>
<feature type="non-terminal residue" evidence="2">
    <location>
        <position position="1"/>
    </location>
</feature>
<comment type="caution">
    <text evidence="2">The sequence shown here is derived from an EMBL/GenBank/DDBJ whole genome shotgun (WGS) entry which is preliminary data.</text>
</comment>
<reference evidence="2 3" key="1">
    <citation type="submission" date="2024-05" db="EMBL/GenBank/DDBJ databases">
        <title>A high-quality chromosomal-level genome assembly of Topmouth culter (Culter alburnus).</title>
        <authorList>
            <person name="Zhao H."/>
        </authorList>
    </citation>
    <scope>NUCLEOTIDE SEQUENCE [LARGE SCALE GENOMIC DNA]</scope>
    <source>
        <strain evidence="2">CATC2023</strain>
        <tissue evidence="2">Muscle</tissue>
    </source>
</reference>